<feature type="transmembrane region" description="Helical" evidence="7">
    <location>
        <begin position="43"/>
        <end position="67"/>
    </location>
</feature>
<dbReference type="Gramene" id="TraesRN6A0100725600.1">
    <property type="protein sequence ID" value="TraesRN6A0100725600.1"/>
    <property type="gene ID" value="TraesRN6A0100725600"/>
</dbReference>
<dbReference type="Gramene" id="TraesLDM6A03G03372070.1">
    <property type="protein sequence ID" value="TraesLDM6A03G03372070.1"/>
    <property type="gene ID" value="TraesLDM6A03G03372070"/>
</dbReference>
<keyword evidence="5 7" id="KW-0472">Membrane</keyword>
<proteinExistence type="inferred from homology"/>
<dbReference type="InterPro" id="IPR036259">
    <property type="entry name" value="MFS_trans_sf"/>
</dbReference>
<keyword evidence="3 7" id="KW-0812">Transmembrane</keyword>
<dbReference type="SMR" id="A0A3B6NSV9"/>
<feature type="transmembrane region" description="Helical" evidence="7">
    <location>
        <begin position="87"/>
        <end position="104"/>
    </location>
</feature>
<keyword evidence="4 7" id="KW-1133">Transmembrane helix</keyword>
<dbReference type="Gramene" id="TraesCS6A02G280200.1">
    <property type="protein sequence ID" value="TraesCS6A02G280200.1"/>
    <property type="gene ID" value="TraesCS6A02G280200"/>
</dbReference>
<keyword evidence="9" id="KW-1185">Reference proteome</keyword>
<dbReference type="KEGG" id="taes:101290644"/>
<protein>
    <submittedName>
        <fullName evidence="8">Uncharacterized protein</fullName>
    </submittedName>
</protein>
<gene>
    <name evidence="8" type="primary">LOC101290644</name>
</gene>
<evidence type="ECO:0000256" key="7">
    <source>
        <dbReference type="SAM" id="Phobius"/>
    </source>
</evidence>
<feature type="transmembrane region" description="Helical" evidence="7">
    <location>
        <begin position="224"/>
        <end position="244"/>
    </location>
</feature>
<sequence>MIEAMAPSTVDPKSISPVTEDGSMDRRGNPAVKANTGKWKSSILLLVNYALVTCAFFGVGVNLVVFLRRVLHQDNAEAANSISKWTGTVYIFSLIGAFMSDSYWGRYITCAIFQMIYVTGLVILSLASWFLLVKPTGCGDVETHCDPPSTAGIALFYLSTYMIAFGNGGYQPSIATLGSDQFDETDPDEARSKVAFFSYFYLALNVGSIFSNTILVYYEDAGQWVMGFWVSAGAAALALVLFLLGTPNYRYFKPTGNPLTRIAQVLVAACRKWRDHAPTRGELLHELDGDESYKESGIRKIMHSDQLRYLDKAATVTEEDYCEPERMKDPWRLCTVTQVEEVKCILKMLPIWMCTIVYSVVFTQMASLFVEQGTTMNTNIGSFHVPAASMSVFDILSVLAFIAIYRRVLVPVMARLSGNPQGLTELQRMGVGLVIGMGAMVVAGVVEVERLKRVAAPDQPSSLSVLWQVPQYALIGASEVFMYVGQLEFFNGQAPDGVKSFGSSLCMASISLGNYVSIMLVSVVTSLTAGDRRPGWIPGNLNSGHLDRFYFLLAALSLVDLAVYVACAMWYKGIKLDSNEEKGKVPVHV</sequence>
<evidence type="ECO:0000256" key="2">
    <source>
        <dbReference type="ARBA" id="ARBA00005982"/>
    </source>
</evidence>
<feature type="transmembrane region" description="Helical" evidence="7">
    <location>
        <begin position="426"/>
        <end position="445"/>
    </location>
</feature>
<dbReference type="CDD" id="cd17419">
    <property type="entry name" value="MFS_NPF7"/>
    <property type="match status" value="1"/>
</dbReference>
<dbReference type="Proteomes" id="UP000019116">
    <property type="component" value="Chromosome 6A"/>
</dbReference>
<dbReference type="RefSeq" id="XP_044404058.1">
    <property type="nucleotide sequence ID" value="XM_044548123.1"/>
</dbReference>
<feature type="region of interest" description="Disordered" evidence="6">
    <location>
        <begin position="1"/>
        <end position="29"/>
    </location>
</feature>
<reference evidence="8" key="2">
    <citation type="submission" date="2018-10" db="UniProtKB">
        <authorList>
            <consortium name="EnsemblPlants"/>
        </authorList>
    </citation>
    <scope>IDENTIFICATION</scope>
</reference>
<dbReference type="PANTHER" id="PTHR11654">
    <property type="entry name" value="OLIGOPEPTIDE TRANSPORTER-RELATED"/>
    <property type="match status" value="1"/>
</dbReference>
<dbReference type="OrthoDB" id="8904098at2759"/>
<feature type="transmembrane region" description="Helical" evidence="7">
    <location>
        <begin position="199"/>
        <end position="218"/>
    </location>
</feature>
<feature type="transmembrane region" description="Helical" evidence="7">
    <location>
        <begin position="111"/>
        <end position="131"/>
    </location>
</feature>
<dbReference type="Gramene" id="TraesCS6A03G0746100.1">
    <property type="protein sequence ID" value="TraesCS6A03G0746100.1.CDS"/>
    <property type="gene ID" value="TraesCS6A03G0746100"/>
</dbReference>
<evidence type="ECO:0000256" key="6">
    <source>
        <dbReference type="SAM" id="MobiDB-lite"/>
    </source>
</evidence>
<evidence type="ECO:0000256" key="5">
    <source>
        <dbReference type="ARBA" id="ARBA00023136"/>
    </source>
</evidence>
<evidence type="ECO:0000313" key="8">
    <source>
        <dbReference type="EnsemblPlants" id="TraesCS6A02G280200.1"/>
    </source>
</evidence>
<evidence type="ECO:0000313" key="9">
    <source>
        <dbReference type="Proteomes" id="UP000019116"/>
    </source>
</evidence>
<dbReference type="GO" id="GO:0016020">
    <property type="term" value="C:membrane"/>
    <property type="evidence" value="ECO:0000318"/>
    <property type="project" value="GO_Central"/>
</dbReference>
<dbReference type="Gramene" id="TraesWEE_scaffold_055353_01G000100.1">
    <property type="protein sequence ID" value="TraesWEE_scaffold_055353_01G000100.1"/>
    <property type="gene ID" value="TraesWEE_scaffold_055353_01G000100"/>
</dbReference>
<name>A0A3B6NSV9_WHEAT</name>
<feature type="transmembrane region" description="Helical" evidence="7">
    <location>
        <begin position="151"/>
        <end position="170"/>
    </location>
</feature>
<dbReference type="InterPro" id="IPR000109">
    <property type="entry name" value="POT_fam"/>
</dbReference>
<dbReference type="OMA" id="GNIMEVE"/>
<dbReference type="Gramene" id="TraesCAD_scaffold_041569_01G000100.1">
    <property type="protein sequence ID" value="TraesCAD_scaffold_041569_01G000100.1"/>
    <property type="gene ID" value="TraesCAD_scaffold_041569_01G000100"/>
</dbReference>
<feature type="transmembrane region" description="Helical" evidence="7">
    <location>
        <begin position="549"/>
        <end position="571"/>
    </location>
</feature>
<feature type="transmembrane region" description="Helical" evidence="7">
    <location>
        <begin position="382"/>
        <end position="405"/>
    </location>
</feature>
<dbReference type="Gene3D" id="1.20.1250.20">
    <property type="entry name" value="MFS general substrate transporter like domains"/>
    <property type="match status" value="1"/>
</dbReference>
<dbReference type="Gramene" id="TraesPARA_EIv1.0_1959880.1">
    <property type="protein sequence ID" value="TraesPARA_EIv1.0_1959880.1.CDS"/>
    <property type="gene ID" value="TraesPARA_EIv1.0_1959880"/>
</dbReference>
<dbReference type="GeneID" id="101290644"/>
<organism evidence="8">
    <name type="scientific">Triticum aestivum</name>
    <name type="common">Wheat</name>
    <dbReference type="NCBI Taxonomy" id="4565"/>
    <lineage>
        <taxon>Eukaryota</taxon>
        <taxon>Viridiplantae</taxon>
        <taxon>Streptophyta</taxon>
        <taxon>Embryophyta</taxon>
        <taxon>Tracheophyta</taxon>
        <taxon>Spermatophyta</taxon>
        <taxon>Magnoliopsida</taxon>
        <taxon>Liliopsida</taxon>
        <taxon>Poales</taxon>
        <taxon>Poaceae</taxon>
        <taxon>BOP clade</taxon>
        <taxon>Pooideae</taxon>
        <taxon>Triticodae</taxon>
        <taxon>Triticeae</taxon>
        <taxon>Triticinae</taxon>
        <taxon>Triticum</taxon>
    </lineage>
</organism>
<accession>A0A3B6NSV9</accession>
<dbReference type="Gramene" id="TraesROB_scaffold_034018_01G000100.1">
    <property type="protein sequence ID" value="TraesROB_scaffold_034018_01G000100.1"/>
    <property type="gene ID" value="TraesROB_scaffold_034018_01G000100"/>
</dbReference>
<evidence type="ECO:0000256" key="3">
    <source>
        <dbReference type="ARBA" id="ARBA00022692"/>
    </source>
</evidence>
<comment type="subcellular location">
    <subcellularLocation>
        <location evidence="1">Membrane</location>
        <topology evidence="1">Multi-pass membrane protein</topology>
    </subcellularLocation>
</comment>
<dbReference type="Gramene" id="TraesKAR6A01G0311360.1">
    <property type="protein sequence ID" value="cds.TraesKAR6A01G0311360.1"/>
    <property type="gene ID" value="TraesKAR6A01G0311360"/>
</dbReference>
<dbReference type="GO" id="GO:0055085">
    <property type="term" value="P:transmembrane transport"/>
    <property type="evidence" value="ECO:0000318"/>
    <property type="project" value="GO_Central"/>
</dbReference>
<evidence type="ECO:0000256" key="4">
    <source>
        <dbReference type="ARBA" id="ARBA00022989"/>
    </source>
</evidence>
<dbReference type="Pfam" id="PF00854">
    <property type="entry name" value="PTR2"/>
    <property type="match status" value="1"/>
</dbReference>
<feature type="transmembrane region" description="Helical" evidence="7">
    <location>
        <begin position="349"/>
        <end position="370"/>
    </location>
</feature>
<dbReference type="EnsemblPlants" id="TraesCS6A02G280200.1">
    <property type="protein sequence ID" value="TraesCS6A02G280200.1"/>
    <property type="gene ID" value="TraesCS6A02G280200"/>
</dbReference>
<evidence type="ECO:0000256" key="1">
    <source>
        <dbReference type="ARBA" id="ARBA00004141"/>
    </source>
</evidence>
<feature type="transmembrane region" description="Helical" evidence="7">
    <location>
        <begin position="505"/>
        <end position="529"/>
    </location>
</feature>
<dbReference type="SUPFAM" id="SSF103473">
    <property type="entry name" value="MFS general substrate transporter"/>
    <property type="match status" value="1"/>
</dbReference>
<dbReference type="GO" id="GO:0022857">
    <property type="term" value="F:transmembrane transporter activity"/>
    <property type="evidence" value="ECO:0000318"/>
    <property type="project" value="GO_Central"/>
</dbReference>
<dbReference type="Gramene" id="TraesNOR6A03G03401840.1">
    <property type="protein sequence ID" value="TraesNOR6A03G03401840.1"/>
    <property type="gene ID" value="TraesNOR6A03G03401840"/>
</dbReference>
<dbReference type="Gramene" id="TraesPARA_EIv1.0_1959880.2">
    <property type="protein sequence ID" value="TraesPARA_EIv1.0_1959880.2.CDS"/>
    <property type="gene ID" value="TraesPARA_EIv1.0_1959880"/>
</dbReference>
<reference evidence="8" key="1">
    <citation type="submission" date="2018-08" db="EMBL/GenBank/DDBJ databases">
        <authorList>
            <person name="Rossello M."/>
        </authorList>
    </citation>
    <scope>NUCLEOTIDE SEQUENCE [LARGE SCALE GENOMIC DNA]</scope>
    <source>
        <strain evidence="8">cv. Chinese Spring</strain>
    </source>
</reference>
<dbReference type="AlphaFoldDB" id="A0A3B6NSV9"/>
<dbReference type="Gramene" id="TraesCLE_scaffold_136287_01G000100.1">
    <property type="protein sequence ID" value="TraesCLE_scaffold_136287_01G000100.1"/>
    <property type="gene ID" value="TraesCLE_scaffold_136287_01G000100"/>
</dbReference>
<comment type="similarity">
    <text evidence="2">Belongs to the major facilitator superfamily. Proton-dependent oligopeptide transporter (POT/PTR) (TC 2.A.17) family.</text>
</comment>